<evidence type="ECO:0000313" key="5">
    <source>
        <dbReference type="Proteomes" id="UP001530293"/>
    </source>
</evidence>
<keyword evidence="2" id="KW-0812">Transmembrane</keyword>
<evidence type="ECO:0000313" key="4">
    <source>
        <dbReference type="EMBL" id="KAL3756071.1"/>
    </source>
</evidence>
<reference evidence="4 5" key="1">
    <citation type="submission" date="2024-10" db="EMBL/GenBank/DDBJ databases">
        <title>Updated reference genomes for cyclostephanoid diatoms.</title>
        <authorList>
            <person name="Roberts W.R."/>
            <person name="Alverson A.J."/>
        </authorList>
    </citation>
    <scope>NUCLEOTIDE SEQUENCE [LARGE SCALE GENOMIC DNA]</scope>
    <source>
        <strain evidence="4 5">AJA232-27</strain>
    </source>
</reference>
<dbReference type="PANTHER" id="PTHR47032">
    <property type="entry name" value="UDP-D-XYLOSE:L-FUCOSE ALPHA-1,3-D-XYLOSYLTRANSFERASE-RELATED"/>
    <property type="match status" value="1"/>
</dbReference>
<proteinExistence type="predicted"/>
<feature type="compositionally biased region" description="Polar residues" evidence="1">
    <location>
        <begin position="1"/>
        <end position="11"/>
    </location>
</feature>
<keyword evidence="2" id="KW-0472">Membrane</keyword>
<keyword evidence="5" id="KW-1185">Reference proteome</keyword>
<evidence type="ECO:0000256" key="2">
    <source>
        <dbReference type="SAM" id="Phobius"/>
    </source>
</evidence>
<dbReference type="PANTHER" id="PTHR47032:SF1">
    <property type="entry name" value="UDP-D-XYLOSE:L-FUCOSE ALPHA-1,3-D-XYLOSYLTRANSFERASE-RELATED"/>
    <property type="match status" value="1"/>
</dbReference>
<dbReference type="AlphaFoldDB" id="A0ABD3M000"/>
<sequence>MVKRASNSNLLPTRAGGGQYSTSSRRRVSVDTITWIIILLSSCFISFYAGVWVAWTWASPQQQEGCIENSASSTSSASTDCTNICLNAVLGGRGDLARKLDGKLDSMVRVRVEKALETECPSSSNSKWSKRFPNTLNHFANGLISVNRKDMFDKYDFGVPMNGNAENEDILMLYDSREALPSVSSLTAAAAFNGDIPQADATTATSNCDTISAIFVKNYSKKVRQCLAIVGGQYQGYHVQRWARIVGEGKHATFDRSAPLRMTGRMLKSGTGAEEFEFPDPTHLLLHRDILLNYLTNLDTIQGELARELYNIAKENTVIVVTVNKGQSELLVNFVCSARSRGLDISNLIVFPTDLYSKALAESMGLTTFYSDEVNCALACWLFDCKTLTFLMFIVSQLMKSIPSYEAQQYGDRDFAVIMMAKVICVHLVCELGYDLLFQGECISCCSSSDVDVVWFKNPLDYFQDKNLAIADFDVYFQDDGSREERFSPYSANSGFYFVRSNERTKMLFRRMMYAGEIILSNRSHQEILIQQLADLNELIGLKVKVISRKDYAFPGGYHFNHVRDDTFMRSFVAGKSDPYIFHMCWTLNKDDKLKYLKQMGMWYVRDNCAGGGAGPNALGGCCSLDPIFSCHYRDKPSIKSCASAPPKDKDGISFW</sequence>
<feature type="transmembrane region" description="Helical" evidence="2">
    <location>
        <begin position="33"/>
        <end position="58"/>
    </location>
</feature>
<feature type="domain" description="Nucleotide-diphospho-sugar transferase" evidence="3">
    <location>
        <begin position="404"/>
        <end position="597"/>
    </location>
</feature>
<dbReference type="Proteomes" id="UP001530293">
    <property type="component" value="Unassembled WGS sequence"/>
</dbReference>
<comment type="caution">
    <text evidence="4">The sequence shown here is derived from an EMBL/GenBank/DDBJ whole genome shotgun (WGS) entry which is preliminary data.</text>
</comment>
<gene>
    <name evidence="4" type="ORF">ACHAWU_002650</name>
</gene>
<keyword evidence="2" id="KW-1133">Transmembrane helix</keyword>
<accession>A0ABD3M000</accession>
<dbReference type="EMBL" id="JALLBG020000315">
    <property type="protein sequence ID" value="KAL3756071.1"/>
    <property type="molecule type" value="Genomic_DNA"/>
</dbReference>
<name>A0ABD3M000_9STRA</name>
<dbReference type="InterPro" id="IPR005069">
    <property type="entry name" value="Nucl-diP-sugar_transferase"/>
</dbReference>
<evidence type="ECO:0000256" key="1">
    <source>
        <dbReference type="SAM" id="MobiDB-lite"/>
    </source>
</evidence>
<feature type="region of interest" description="Disordered" evidence="1">
    <location>
        <begin position="1"/>
        <end position="22"/>
    </location>
</feature>
<dbReference type="InterPro" id="IPR052636">
    <property type="entry name" value="UDP-D-xylose:L-fucose_XylT"/>
</dbReference>
<protein>
    <recommendedName>
        <fullName evidence="3">Nucleotide-diphospho-sugar transferase domain-containing protein</fullName>
    </recommendedName>
</protein>
<evidence type="ECO:0000259" key="3">
    <source>
        <dbReference type="Pfam" id="PF03407"/>
    </source>
</evidence>
<organism evidence="4 5">
    <name type="scientific">Discostella pseudostelligera</name>
    <dbReference type="NCBI Taxonomy" id="259834"/>
    <lineage>
        <taxon>Eukaryota</taxon>
        <taxon>Sar</taxon>
        <taxon>Stramenopiles</taxon>
        <taxon>Ochrophyta</taxon>
        <taxon>Bacillariophyta</taxon>
        <taxon>Coscinodiscophyceae</taxon>
        <taxon>Thalassiosirophycidae</taxon>
        <taxon>Stephanodiscales</taxon>
        <taxon>Stephanodiscaceae</taxon>
        <taxon>Discostella</taxon>
    </lineage>
</organism>
<dbReference type="Pfam" id="PF03407">
    <property type="entry name" value="Nucleotid_trans"/>
    <property type="match status" value="1"/>
</dbReference>